<accession>A0A4U6XQL4</accession>
<dbReference type="SMART" id="SM00066">
    <property type="entry name" value="GAL4"/>
    <property type="match status" value="1"/>
</dbReference>
<comment type="caution">
    <text evidence="7">The sequence shown here is derived from an EMBL/GenBank/DDBJ whole genome shotgun (WGS) entry which is preliminary data.</text>
</comment>
<keyword evidence="8" id="KW-1185">Reference proteome</keyword>
<dbReference type="InterPro" id="IPR036864">
    <property type="entry name" value="Zn2-C6_fun-type_DNA-bd_sf"/>
</dbReference>
<evidence type="ECO:0000256" key="3">
    <source>
        <dbReference type="ARBA" id="ARBA00023163"/>
    </source>
</evidence>
<reference evidence="7 8" key="1">
    <citation type="journal article" date="2019" name="PLoS ONE">
        <title>Comparative genome analysis indicates high evolutionary potential of pathogenicity genes in Colletotrichum tanaceti.</title>
        <authorList>
            <person name="Lelwala R.V."/>
            <person name="Korhonen P.K."/>
            <person name="Young N.D."/>
            <person name="Scott J.B."/>
            <person name="Ades P.A."/>
            <person name="Gasser R.B."/>
            <person name="Taylor P.W.J."/>
        </authorList>
    </citation>
    <scope>NUCLEOTIDE SEQUENCE [LARGE SCALE GENOMIC DNA]</scope>
    <source>
        <strain evidence="7">BRIP57314</strain>
    </source>
</reference>
<dbReference type="Gene3D" id="4.10.240.10">
    <property type="entry name" value="Zn(2)-C6 fungal-type DNA-binding domain"/>
    <property type="match status" value="1"/>
</dbReference>
<feature type="region of interest" description="Disordered" evidence="5">
    <location>
        <begin position="250"/>
        <end position="271"/>
    </location>
</feature>
<dbReference type="SUPFAM" id="SSF57701">
    <property type="entry name" value="Zn2/Cys6 DNA-binding domain"/>
    <property type="match status" value="1"/>
</dbReference>
<dbReference type="CDD" id="cd00067">
    <property type="entry name" value="GAL4"/>
    <property type="match status" value="1"/>
</dbReference>
<evidence type="ECO:0000259" key="6">
    <source>
        <dbReference type="PROSITE" id="PS50048"/>
    </source>
</evidence>
<keyword evidence="2" id="KW-0238">DNA-binding</keyword>
<dbReference type="GO" id="GO:0008270">
    <property type="term" value="F:zinc ion binding"/>
    <property type="evidence" value="ECO:0007669"/>
    <property type="project" value="InterPro"/>
</dbReference>
<keyword evidence="3" id="KW-0804">Transcription</keyword>
<keyword evidence="4" id="KW-0539">Nucleus</keyword>
<dbReference type="STRING" id="1306861.A0A4U6XQL4"/>
<evidence type="ECO:0000256" key="4">
    <source>
        <dbReference type="ARBA" id="ARBA00023242"/>
    </source>
</evidence>
<evidence type="ECO:0000313" key="8">
    <source>
        <dbReference type="Proteomes" id="UP000310108"/>
    </source>
</evidence>
<dbReference type="Proteomes" id="UP000310108">
    <property type="component" value="Unassembled WGS sequence"/>
</dbReference>
<dbReference type="PROSITE" id="PS50048">
    <property type="entry name" value="ZN2_CY6_FUNGAL_2"/>
    <property type="match status" value="1"/>
</dbReference>
<dbReference type="InterPro" id="IPR001138">
    <property type="entry name" value="Zn2Cys6_DnaBD"/>
</dbReference>
<dbReference type="Pfam" id="PF00172">
    <property type="entry name" value="Zn_clus"/>
    <property type="match status" value="1"/>
</dbReference>
<dbReference type="InterPro" id="IPR050675">
    <property type="entry name" value="OAF3"/>
</dbReference>
<dbReference type="PANTHER" id="PTHR31069:SF31">
    <property type="entry name" value="MONODICTYPHENONE CLUSTER TRANSCRIPTION FACTOR-RELATED"/>
    <property type="match status" value="1"/>
</dbReference>
<dbReference type="EMBL" id="PJEX01000032">
    <property type="protein sequence ID" value="TKW57949.1"/>
    <property type="molecule type" value="Genomic_DNA"/>
</dbReference>
<keyword evidence="1" id="KW-0805">Transcription regulation</keyword>
<feature type="domain" description="Zn(2)-C6 fungal-type" evidence="6">
    <location>
        <begin position="21"/>
        <end position="51"/>
    </location>
</feature>
<dbReference type="PANTHER" id="PTHR31069">
    <property type="entry name" value="OLEATE-ACTIVATED TRANSCRIPTION FACTOR 1-RELATED"/>
    <property type="match status" value="1"/>
</dbReference>
<dbReference type="PROSITE" id="PS00463">
    <property type="entry name" value="ZN2_CY6_FUNGAL_1"/>
    <property type="match status" value="1"/>
</dbReference>
<name>A0A4U6XQL4_9PEZI</name>
<gene>
    <name evidence="7" type="primary">aflR</name>
    <name evidence="7" type="ORF">CTA1_3021</name>
</gene>
<organism evidence="7 8">
    <name type="scientific">Colletotrichum tanaceti</name>
    <dbReference type="NCBI Taxonomy" id="1306861"/>
    <lineage>
        <taxon>Eukaryota</taxon>
        <taxon>Fungi</taxon>
        <taxon>Dikarya</taxon>
        <taxon>Ascomycota</taxon>
        <taxon>Pezizomycotina</taxon>
        <taxon>Sordariomycetes</taxon>
        <taxon>Hypocreomycetidae</taxon>
        <taxon>Glomerellales</taxon>
        <taxon>Glomerellaceae</taxon>
        <taxon>Colletotrichum</taxon>
        <taxon>Colletotrichum destructivum species complex</taxon>
    </lineage>
</organism>
<sequence length="271" mass="30190">MDSLPPVAYSTDTKIRRLRNSCDLCTRSKLKCDQMKPSCNRCVRRGQGCVYSQVRKAGRPPKTPNKLQGAEWKIRLDKGGERNMSFYTSSPLVSTPGSTAWPMDATAASISSDSRTPSPSAGERMEDRMMGYFDNCSWDSETLLSSLLDADNGWSPTYDSTTMDFDDGRDHGIDGFHHHVNTNFPSHTDLQHSLLNQDIRAWIGHQHVQSMNNTCFPDSLQESLMSYPAMMPGKEHFGAYESGATGHLEPFGGNGKCNMDSERTPRSYQGL</sequence>
<dbReference type="AlphaFoldDB" id="A0A4U6XQL4"/>
<evidence type="ECO:0000256" key="1">
    <source>
        <dbReference type="ARBA" id="ARBA00023015"/>
    </source>
</evidence>
<evidence type="ECO:0000256" key="2">
    <source>
        <dbReference type="ARBA" id="ARBA00023125"/>
    </source>
</evidence>
<dbReference type="GO" id="GO:0000981">
    <property type="term" value="F:DNA-binding transcription factor activity, RNA polymerase II-specific"/>
    <property type="evidence" value="ECO:0007669"/>
    <property type="project" value="InterPro"/>
</dbReference>
<protein>
    <submittedName>
        <fullName evidence="7">Aflatoxin biosynthesis regulatory protein</fullName>
    </submittedName>
</protein>
<dbReference type="PRINTS" id="PR00755">
    <property type="entry name" value="AFLATOXINBRP"/>
</dbReference>
<evidence type="ECO:0000256" key="5">
    <source>
        <dbReference type="SAM" id="MobiDB-lite"/>
    </source>
</evidence>
<proteinExistence type="predicted"/>
<dbReference type="GO" id="GO:0003677">
    <property type="term" value="F:DNA binding"/>
    <property type="evidence" value="ECO:0007669"/>
    <property type="project" value="UniProtKB-KW"/>
</dbReference>
<evidence type="ECO:0000313" key="7">
    <source>
        <dbReference type="EMBL" id="TKW57949.1"/>
    </source>
</evidence>